<reference evidence="2" key="1">
    <citation type="journal article" date="2023" name="Front. Plant Sci.">
        <title>Chromosomal-level genome assembly of Melastoma candidum provides insights into trichome evolution.</title>
        <authorList>
            <person name="Zhong Y."/>
            <person name="Wu W."/>
            <person name="Sun C."/>
            <person name="Zou P."/>
            <person name="Liu Y."/>
            <person name="Dai S."/>
            <person name="Zhou R."/>
        </authorList>
    </citation>
    <scope>NUCLEOTIDE SEQUENCE [LARGE SCALE GENOMIC DNA]</scope>
</reference>
<gene>
    <name evidence="1" type="ORF">MLD38_016883</name>
</gene>
<dbReference type="EMBL" id="CM042884">
    <property type="protein sequence ID" value="KAI4368310.1"/>
    <property type="molecule type" value="Genomic_DNA"/>
</dbReference>
<dbReference type="Proteomes" id="UP001057402">
    <property type="component" value="Chromosome 5"/>
</dbReference>
<name>A0ACB9QNW2_9MYRT</name>
<evidence type="ECO:0000313" key="1">
    <source>
        <dbReference type="EMBL" id="KAI4368310.1"/>
    </source>
</evidence>
<proteinExistence type="predicted"/>
<sequence length="357" mass="39731">MAVSGFEGFEKRLELDFSWVDPISAPLGLRLVDFELLEQMLAHVQCTVVSALANAHFDAYVLSESSMFIYPTRVIIKTCGTTQLLKSVCPLILLAAGLGLMVCRCRYTRGSFLFPELQPFPHRSFEDEVLYLEDCLPSWLCERKSSVMRPTNMAGHYWHVFAATGPSRSWQFHDDGSYTVEVCMTELDRVCANKFYHTSEAQECSLAKAMTQATGIGDINPRALVCDFAFEPCGYSMNGIDTERYSTIHVTPEAGFSYASYECIGNVHGDGDEITRILMKVVKVFCPRSMSISITGESEELSDVVKSTLQALGLESWDRSTDQFPGYGTVVFQTFRDSQSGGNGARTDSASRKRSVE</sequence>
<comment type="caution">
    <text evidence="1">The sequence shown here is derived from an EMBL/GenBank/DDBJ whole genome shotgun (WGS) entry which is preliminary data.</text>
</comment>
<keyword evidence="2" id="KW-1185">Reference proteome</keyword>
<evidence type="ECO:0000313" key="2">
    <source>
        <dbReference type="Proteomes" id="UP001057402"/>
    </source>
</evidence>
<protein>
    <submittedName>
        <fullName evidence="1">Uncharacterized protein</fullName>
    </submittedName>
</protein>
<organism evidence="1 2">
    <name type="scientific">Melastoma candidum</name>
    <dbReference type="NCBI Taxonomy" id="119954"/>
    <lineage>
        <taxon>Eukaryota</taxon>
        <taxon>Viridiplantae</taxon>
        <taxon>Streptophyta</taxon>
        <taxon>Embryophyta</taxon>
        <taxon>Tracheophyta</taxon>
        <taxon>Spermatophyta</taxon>
        <taxon>Magnoliopsida</taxon>
        <taxon>eudicotyledons</taxon>
        <taxon>Gunneridae</taxon>
        <taxon>Pentapetalae</taxon>
        <taxon>rosids</taxon>
        <taxon>malvids</taxon>
        <taxon>Myrtales</taxon>
        <taxon>Melastomataceae</taxon>
        <taxon>Melastomatoideae</taxon>
        <taxon>Melastomateae</taxon>
        <taxon>Melastoma</taxon>
    </lineage>
</organism>
<accession>A0ACB9QNW2</accession>